<evidence type="ECO:0000256" key="1">
    <source>
        <dbReference type="ARBA" id="ARBA00023002"/>
    </source>
</evidence>
<dbReference type="RefSeq" id="WP_344595074.1">
    <property type="nucleotide sequence ID" value="NZ_BAAARW010000028.1"/>
</dbReference>
<keyword evidence="1" id="KW-0560">Oxidoreductase</keyword>
<evidence type="ECO:0000313" key="5">
    <source>
        <dbReference type="Proteomes" id="UP001501231"/>
    </source>
</evidence>
<dbReference type="PANTHER" id="PTHR13789:SF309">
    <property type="entry name" value="PUTATIVE (AFU_ORTHOLOGUE AFUA_6G14510)-RELATED"/>
    <property type="match status" value="1"/>
</dbReference>
<sequence length="395" mass="41498">MRVIVAGGGVAGAASAIAFRRIGAEVTVYEAHADPAGPVGSFVSLAANGLRGLAALDCLDRVRDAGFEVPRQRLWAGSGKLLGDLPRGRLSDDPMHSVTLWRGRLVGELREEAVRLGTRLVTGERLAGAETVPGGVRAAFESGHTAEADLLVGADGIWSASRRILDPAAPEPAYGGYFSISGVASGAGLVPGTVAPGTFNMVFARAGAFVSIPAPDGTVWWTAQVTAPERPAPGSITLDALADLYRHEEHPSAVLRAATETHRPTPHHVLEAVRVWRDDRTVLVGDAVHPVGAGQGASMAIEDAVVLAHAVAAEPAVEAALARYERDRCARTAKLVKMARTNRDAKTAGPVGRRVQSVVMPLALRVFYERSTAWLYDHDLAPLPQGPSGDGWRAA</sequence>
<proteinExistence type="predicted"/>
<protein>
    <submittedName>
        <fullName evidence="4">FAD-dependent monooxygenase</fullName>
    </submittedName>
</protein>
<dbReference type="EMBL" id="BAAARW010000028">
    <property type="protein sequence ID" value="GAA2444464.1"/>
    <property type="molecule type" value="Genomic_DNA"/>
</dbReference>
<dbReference type="Gene3D" id="3.50.50.60">
    <property type="entry name" value="FAD/NAD(P)-binding domain"/>
    <property type="match status" value="1"/>
</dbReference>
<evidence type="ECO:0000313" key="4">
    <source>
        <dbReference type="EMBL" id="GAA2444464.1"/>
    </source>
</evidence>
<dbReference type="InterPro" id="IPR050493">
    <property type="entry name" value="FAD-dep_Monooxygenase_BioMet"/>
</dbReference>
<reference evidence="5" key="1">
    <citation type="journal article" date="2019" name="Int. J. Syst. Evol. Microbiol.">
        <title>The Global Catalogue of Microorganisms (GCM) 10K type strain sequencing project: providing services to taxonomists for standard genome sequencing and annotation.</title>
        <authorList>
            <consortium name="The Broad Institute Genomics Platform"/>
            <consortium name="The Broad Institute Genome Sequencing Center for Infectious Disease"/>
            <person name="Wu L."/>
            <person name="Ma J."/>
        </authorList>
    </citation>
    <scope>NUCLEOTIDE SEQUENCE [LARGE SCALE GENOMIC DNA]</scope>
    <source>
        <strain evidence="5">JCM 3325</strain>
    </source>
</reference>
<keyword evidence="5" id="KW-1185">Reference proteome</keyword>
<dbReference type="PRINTS" id="PR00420">
    <property type="entry name" value="RNGMNOXGNASE"/>
</dbReference>
<feature type="domain" description="FAD-binding" evidence="3">
    <location>
        <begin position="2"/>
        <end position="337"/>
    </location>
</feature>
<name>A0ABP5X6Y0_9ACTN</name>
<dbReference type="Proteomes" id="UP001501231">
    <property type="component" value="Unassembled WGS sequence"/>
</dbReference>
<dbReference type="InterPro" id="IPR036188">
    <property type="entry name" value="FAD/NAD-bd_sf"/>
</dbReference>
<gene>
    <name evidence="4" type="ORF">GCM10010191_71430</name>
</gene>
<dbReference type="GO" id="GO:0004497">
    <property type="term" value="F:monooxygenase activity"/>
    <property type="evidence" value="ECO:0007669"/>
    <property type="project" value="UniProtKB-KW"/>
</dbReference>
<accession>A0ABP5X6Y0</accession>
<dbReference type="Pfam" id="PF01494">
    <property type="entry name" value="FAD_binding_3"/>
    <property type="match status" value="1"/>
</dbReference>
<evidence type="ECO:0000259" key="3">
    <source>
        <dbReference type="Pfam" id="PF01494"/>
    </source>
</evidence>
<keyword evidence="2 4" id="KW-0503">Monooxygenase</keyword>
<dbReference type="PANTHER" id="PTHR13789">
    <property type="entry name" value="MONOOXYGENASE"/>
    <property type="match status" value="1"/>
</dbReference>
<dbReference type="InterPro" id="IPR002938">
    <property type="entry name" value="FAD-bd"/>
</dbReference>
<comment type="caution">
    <text evidence="4">The sequence shown here is derived from an EMBL/GenBank/DDBJ whole genome shotgun (WGS) entry which is preliminary data.</text>
</comment>
<organism evidence="4 5">
    <name type="scientific">Actinomadura vinacea</name>
    <dbReference type="NCBI Taxonomy" id="115336"/>
    <lineage>
        <taxon>Bacteria</taxon>
        <taxon>Bacillati</taxon>
        <taxon>Actinomycetota</taxon>
        <taxon>Actinomycetes</taxon>
        <taxon>Streptosporangiales</taxon>
        <taxon>Thermomonosporaceae</taxon>
        <taxon>Actinomadura</taxon>
    </lineage>
</organism>
<dbReference type="SUPFAM" id="SSF51905">
    <property type="entry name" value="FAD/NAD(P)-binding domain"/>
    <property type="match status" value="1"/>
</dbReference>
<evidence type="ECO:0000256" key="2">
    <source>
        <dbReference type="ARBA" id="ARBA00023033"/>
    </source>
</evidence>